<comment type="subcellular location">
    <subcellularLocation>
        <location evidence="1">Nucleus</location>
    </subcellularLocation>
</comment>
<dbReference type="InterPro" id="IPR006780">
    <property type="entry name" value="YABBY"/>
</dbReference>
<sequence>MSSCIDVAPEQLCYIPCNFCNIVLAVSVPCSSLLDIVTVRCGHCTNLWSVNMAAAFQSMSWQDVQAQNYGYTAPTDYRIDSGSSSRGSNKIAVRAPTANVTEERVVNRPPEKRQRVPSAYNQFIKEEIQRIKANNPDISHREAFSTAAKNWAHFPHIHFGLMLETNNQTKLDNTSVYHFQKLKVGPILIKLETLIIMDWRYVEPTYRLAKAKAKGDLVALDRYLGSLVALSVFLGKRTGLMFEDTSMIIGHSSKKLPKYFIIPHRQQYVPWDYPILLLVSSCQFQHMKTNMWSLEQGKHGDSAVEDNENIAKKKRKTNGNYP</sequence>
<keyword evidence="6" id="KW-0539">Nucleus</keyword>
<keyword evidence="4" id="KW-0863">Zinc-finger</keyword>
<feature type="domain" description="YABBY N-terminal" evidence="9">
    <location>
        <begin position="8"/>
        <end position="64"/>
    </location>
</feature>
<dbReference type="GO" id="GO:0008270">
    <property type="term" value="F:zinc ion binding"/>
    <property type="evidence" value="ECO:0007669"/>
    <property type="project" value="UniProtKB-KW"/>
</dbReference>
<organism evidence="10 11">
    <name type="scientific">Ziziphus jujuba var. spinosa</name>
    <dbReference type="NCBI Taxonomy" id="714518"/>
    <lineage>
        <taxon>Eukaryota</taxon>
        <taxon>Viridiplantae</taxon>
        <taxon>Streptophyta</taxon>
        <taxon>Embryophyta</taxon>
        <taxon>Tracheophyta</taxon>
        <taxon>Spermatophyta</taxon>
        <taxon>Magnoliopsida</taxon>
        <taxon>eudicotyledons</taxon>
        <taxon>Gunneridae</taxon>
        <taxon>Pentapetalae</taxon>
        <taxon>rosids</taxon>
        <taxon>fabids</taxon>
        <taxon>Rosales</taxon>
        <taxon>Rhamnaceae</taxon>
        <taxon>Paliureae</taxon>
        <taxon>Ziziphus</taxon>
    </lineage>
</organism>
<dbReference type="SUPFAM" id="SSF47095">
    <property type="entry name" value="HMG-box"/>
    <property type="match status" value="1"/>
</dbReference>
<evidence type="ECO:0000313" key="10">
    <source>
        <dbReference type="EMBL" id="KAH7546373.1"/>
    </source>
</evidence>
<evidence type="ECO:0008006" key="12">
    <source>
        <dbReference type="Google" id="ProtNLM"/>
    </source>
</evidence>
<dbReference type="Pfam" id="PF04690">
    <property type="entry name" value="YABBY"/>
    <property type="match status" value="1"/>
</dbReference>
<gene>
    <name evidence="10" type="ORF">FEM48_Zijuj01G0193700</name>
</gene>
<keyword evidence="5" id="KW-0862">Zinc</keyword>
<feature type="region of interest" description="Disordered" evidence="7">
    <location>
        <begin position="298"/>
        <end position="322"/>
    </location>
</feature>
<comment type="similarity">
    <text evidence="2">Belongs to the YABBY family.</text>
</comment>
<evidence type="ECO:0000259" key="8">
    <source>
        <dbReference type="Pfam" id="PF04690"/>
    </source>
</evidence>
<evidence type="ECO:0000256" key="4">
    <source>
        <dbReference type="ARBA" id="ARBA00022771"/>
    </source>
</evidence>
<dbReference type="FunFam" id="1.10.30.10:FF:000012">
    <property type="entry name" value="axial regulator YABBY 5-like"/>
    <property type="match status" value="1"/>
</dbReference>
<dbReference type="Proteomes" id="UP000813462">
    <property type="component" value="Unassembled WGS sequence"/>
</dbReference>
<dbReference type="AlphaFoldDB" id="A0A978W339"/>
<evidence type="ECO:0000313" key="11">
    <source>
        <dbReference type="Proteomes" id="UP000813462"/>
    </source>
</evidence>
<evidence type="ECO:0000256" key="7">
    <source>
        <dbReference type="SAM" id="MobiDB-lite"/>
    </source>
</evidence>
<accession>A0A978W339</accession>
<keyword evidence="3" id="KW-0479">Metal-binding</keyword>
<dbReference type="Pfam" id="PF24868">
    <property type="entry name" value="YABBY_N"/>
    <property type="match status" value="1"/>
</dbReference>
<dbReference type="InterPro" id="IPR036910">
    <property type="entry name" value="HMG_box_dom_sf"/>
</dbReference>
<dbReference type="PANTHER" id="PTHR31675:SF6">
    <property type="entry name" value="AXIAL REGULATOR YABBY 5"/>
    <property type="match status" value="1"/>
</dbReference>
<dbReference type="GO" id="GO:0003002">
    <property type="term" value="P:regionalization"/>
    <property type="evidence" value="ECO:0007669"/>
    <property type="project" value="UniProtKB-ARBA"/>
</dbReference>
<proteinExistence type="inferred from homology"/>
<dbReference type="CDD" id="cd00084">
    <property type="entry name" value="HMG-box_SF"/>
    <property type="match status" value="1"/>
</dbReference>
<evidence type="ECO:0000256" key="5">
    <source>
        <dbReference type="ARBA" id="ARBA00022833"/>
    </source>
</evidence>
<dbReference type="Gene3D" id="1.10.30.10">
    <property type="entry name" value="High mobility group box domain"/>
    <property type="match status" value="1"/>
</dbReference>
<feature type="compositionally biased region" description="Basic residues" evidence="7">
    <location>
        <begin position="312"/>
        <end position="322"/>
    </location>
</feature>
<evidence type="ECO:0000256" key="3">
    <source>
        <dbReference type="ARBA" id="ARBA00022723"/>
    </source>
</evidence>
<comment type="caution">
    <text evidence="10">The sequence shown here is derived from an EMBL/GenBank/DDBJ whole genome shotgun (WGS) entry which is preliminary data.</text>
</comment>
<dbReference type="GO" id="GO:0005634">
    <property type="term" value="C:nucleus"/>
    <property type="evidence" value="ECO:0007669"/>
    <property type="project" value="UniProtKB-SubCell"/>
</dbReference>
<dbReference type="EMBL" id="JAEACU010000001">
    <property type="protein sequence ID" value="KAH7546373.1"/>
    <property type="molecule type" value="Genomic_DNA"/>
</dbReference>
<evidence type="ECO:0000256" key="2">
    <source>
        <dbReference type="ARBA" id="ARBA00010325"/>
    </source>
</evidence>
<dbReference type="GO" id="GO:0050793">
    <property type="term" value="P:regulation of developmental process"/>
    <property type="evidence" value="ECO:0007669"/>
    <property type="project" value="UniProtKB-ARBA"/>
</dbReference>
<evidence type="ECO:0000256" key="1">
    <source>
        <dbReference type="ARBA" id="ARBA00004123"/>
    </source>
</evidence>
<dbReference type="InterPro" id="IPR056776">
    <property type="entry name" value="YABBY_N"/>
</dbReference>
<evidence type="ECO:0000259" key="9">
    <source>
        <dbReference type="Pfam" id="PF24868"/>
    </source>
</evidence>
<reference evidence="10" key="1">
    <citation type="journal article" date="2021" name="Front. Plant Sci.">
        <title>Chromosome-Scale Genome Assembly for Chinese Sour Jujube and Insights Into Its Genome Evolution and Domestication Signature.</title>
        <authorList>
            <person name="Shen L.-Y."/>
            <person name="Luo H."/>
            <person name="Wang X.-L."/>
            <person name="Wang X.-M."/>
            <person name="Qiu X.-J."/>
            <person name="Liu H."/>
            <person name="Zhou S.-S."/>
            <person name="Jia K.-H."/>
            <person name="Nie S."/>
            <person name="Bao Y.-T."/>
            <person name="Zhang R.-G."/>
            <person name="Yun Q.-Z."/>
            <person name="Chai Y.-H."/>
            <person name="Lu J.-Y."/>
            <person name="Li Y."/>
            <person name="Zhao S.-W."/>
            <person name="Mao J.-F."/>
            <person name="Jia S.-G."/>
            <person name="Mao Y.-M."/>
        </authorList>
    </citation>
    <scope>NUCLEOTIDE SEQUENCE</scope>
    <source>
        <strain evidence="10">AT0</strain>
        <tissue evidence="10">Leaf</tissue>
    </source>
</reference>
<dbReference type="GO" id="GO:0045165">
    <property type="term" value="P:cell fate commitment"/>
    <property type="evidence" value="ECO:0007669"/>
    <property type="project" value="TreeGrafter"/>
</dbReference>
<dbReference type="PANTHER" id="PTHR31675">
    <property type="entry name" value="PROTEIN YABBY 6-RELATED"/>
    <property type="match status" value="1"/>
</dbReference>
<evidence type="ECO:0000256" key="6">
    <source>
        <dbReference type="ARBA" id="ARBA00023242"/>
    </source>
</evidence>
<feature type="domain" description="YABBY protein C-terminal" evidence="8">
    <location>
        <begin position="100"/>
        <end position="160"/>
    </location>
</feature>
<dbReference type="InterPro" id="IPR056775">
    <property type="entry name" value="YABBY_C"/>
</dbReference>
<protein>
    <recommendedName>
        <fullName evidence="12">Axial regulator YABBY 5-like</fullName>
    </recommendedName>
</protein>
<name>A0A978W339_ZIZJJ</name>